<dbReference type="InterPro" id="IPR043502">
    <property type="entry name" value="DNA/RNA_pol_sf"/>
</dbReference>
<keyword evidence="9 15" id="KW-0460">Magnesium</keyword>
<dbReference type="Pfam" id="PF16589">
    <property type="entry name" value="BRCT_2"/>
    <property type="match status" value="1"/>
</dbReference>
<evidence type="ECO:0000256" key="16">
    <source>
        <dbReference type="SAM" id="MobiDB-lite"/>
    </source>
</evidence>
<dbReference type="SUPFAM" id="SSF52113">
    <property type="entry name" value="BRCT domain"/>
    <property type="match status" value="1"/>
</dbReference>
<evidence type="ECO:0000313" key="19">
    <source>
        <dbReference type="EMBL" id="PNS16148.1"/>
    </source>
</evidence>
<evidence type="ECO:0000259" key="17">
    <source>
        <dbReference type="PROSITE" id="PS50172"/>
    </source>
</evidence>
<dbReference type="InterPro" id="IPR001126">
    <property type="entry name" value="UmuC"/>
</dbReference>
<keyword evidence="5 14" id="KW-0808">Transferase</keyword>
<dbReference type="EC" id="2.7.7.-" evidence="14"/>
<dbReference type="Gene3D" id="3.40.50.10190">
    <property type="entry name" value="BRCT domain"/>
    <property type="match status" value="1"/>
</dbReference>
<gene>
    <name evidence="19" type="ORF">CAC42_4549</name>
</gene>
<evidence type="ECO:0000256" key="2">
    <source>
        <dbReference type="ARBA" id="ARBA00010945"/>
    </source>
</evidence>
<dbReference type="STRING" id="2082308.A0A2K1QLX2"/>
<dbReference type="EMBL" id="NKHZ01000060">
    <property type="protein sequence ID" value="PNS16148.1"/>
    <property type="molecule type" value="Genomic_DNA"/>
</dbReference>
<organism evidence="19 20">
    <name type="scientific">Sphaceloma murrayae</name>
    <dbReference type="NCBI Taxonomy" id="2082308"/>
    <lineage>
        <taxon>Eukaryota</taxon>
        <taxon>Fungi</taxon>
        <taxon>Dikarya</taxon>
        <taxon>Ascomycota</taxon>
        <taxon>Pezizomycotina</taxon>
        <taxon>Dothideomycetes</taxon>
        <taxon>Dothideomycetidae</taxon>
        <taxon>Myriangiales</taxon>
        <taxon>Elsinoaceae</taxon>
        <taxon>Sphaceloma</taxon>
    </lineage>
</organism>
<feature type="domain" description="BRCT" evidence="17">
    <location>
        <begin position="61"/>
        <end position="149"/>
    </location>
</feature>
<feature type="binding site" evidence="15">
    <location>
        <position position="411"/>
    </location>
    <ligand>
        <name>Mg(2+)</name>
        <dbReference type="ChEBI" id="CHEBI:18420"/>
        <label>1</label>
    </ligand>
</feature>
<dbReference type="CDD" id="cd17719">
    <property type="entry name" value="BRCT_Rev1"/>
    <property type="match status" value="1"/>
</dbReference>
<proteinExistence type="inferred from homology"/>
<evidence type="ECO:0000256" key="14">
    <source>
        <dbReference type="PIRNR" id="PIRNR036573"/>
    </source>
</evidence>
<evidence type="ECO:0000256" key="6">
    <source>
        <dbReference type="ARBA" id="ARBA00022695"/>
    </source>
</evidence>
<dbReference type="GO" id="GO:0006281">
    <property type="term" value="P:DNA repair"/>
    <property type="evidence" value="ECO:0007669"/>
    <property type="project" value="UniProtKB-KW"/>
</dbReference>
<evidence type="ECO:0000256" key="1">
    <source>
        <dbReference type="ARBA" id="ARBA00004123"/>
    </source>
</evidence>
<sequence>MGSRLEQKSNEVRKRIENHKFGGEDGDEYEGSKFGGFSDYFRRKKIKLQNLDADLRARSGDKPPIFRGVVAHVNGYTQPSLNDLHELIVSHGGGFIQYLDGKTMVTHIIASSLTPKKAVEFKRYRIVKPAWIVDSVTAGRLLPWNDYRVVDEGVGQKVLGFQNGQVVSQVNNRARGYKDQTDASWYTSQLQRELSPPSSVPREPGSDLQHFLTPAEGSSFGQDDLERLDQLATLAQQHHTRDIPVEHDGPREHTSLTNRAESSLQTPPQSSLVRSIRHATPPSAKPIVEDPGSMDVDPAKPSADSPSESEQQVASLKRANSSTEDTPRKAAKLTAEEHNAILLADPRIRRSTVVHPDFLEQYYRESRLHHLSTWKADLKSQLRALTEDKSSSQKAKQKRPAGARRYVMHVDFDSFFVAVSLKKAPQYADKPCVVAHGSGPGSEIASCNYPARKFGVSNGMWMKKALDLCKDLEVLPYDFPGYEEASRKFYDAILATGGIVQSVSIDEALVDISMLCIQAGGTDGLKRNEGAAHREELKADEIARDLRKQVLEATGCNVSVGIGGNILLAKVALRKAKPAGQYHLKPEDVIDFIGALEVQSLPGVAWSLGGKLESMGIKFVKDIRETTKENLTSKLGPKTGEKLWDYARGIDRTEVGDVVLRKSVSAEVNWGVRFENQEQVVEFIENLCGELHKRLLKEKVKGRQLTLKIMRRAANAPLDPPKNLGHGLCDTYNKTIQLGIYTNDAKLIAKETLAIMRSFSFSPGELRGIGVQMQKLEPIKNEGLVEGSQRRLHFKMDSLPKQPSEQLGKVTTDANDAIQDDIQTPKANRVQDASIAMIPMKLLADSPSKKPLNILGTQFVMPTQVDPAVLAELPEDIRARLMKQAKQTSPPRSIGYGVVPENEYRGRTESPALELPTESQLDVETLAALPADVRSEVLALYKTNSNASRNQTVLPQSPRKNRTLPPGKVTTTRRRGRGGLFSSRTARSDTPTLTQANFVALARNGGKGDAADSGAESESADLDPDFLAALPPDLRQEVVDNHRQERLRRTGGIDLTMHQRSRQRGRQKREKAEAVERLFKLPPRPPKPTFTKQKLSELEDLRGMIRNWVREFGDEDPFDEDVKALVEYLGQVIKEERDMDKAVRVVKWLGYVVDTESEGKWEGDEMKDRWGVVLGKVKQGVQAAVQERGLGSVDWD</sequence>
<keyword evidence="20" id="KW-1185">Reference proteome</keyword>
<dbReference type="Gene3D" id="3.30.70.270">
    <property type="match status" value="1"/>
</dbReference>
<dbReference type="InterPro" id="IPR036420">
    <property type="entry name" value="BRCT_dom_sf"/>
</dbReference>
<keyword evidence="8 14" id="KW-0227">DNA damage</keyword>
<dbReference type="InterPro" id="IPR053848">
    <property type="entry name" value="IMS_HHH_1"/>
</dbReference>
<dbReference type="PANTHER" id="PTHR45990:SF1">
    <property type="entry name" value="DNA REPAIR PROTEIN REV1"/>
    <property type="match status" value="1"/>
</dbReference>
<dbReference type="GO" id="GO:0017125">
    <property type="term" value="F:deoxycytidyl transferase activity"/>
    <property type="evidence" value="ECO:0007669"/>
    <property type="project" value="TreeGrafter"/>
</dbReference>
<evidence type="ECO:0000256" key="13">
    <source>
        <dbReference type="ARBA" id="ARBA00058985"/>
    </source>
</evidence>
<dbReference type="SMART" id="SM00292">
    <property type="entry name" value="BRCT"/>
    <property type="match status" value="1"/>
</dbReference>
<feature type="compositionally biased region" description="Polar residues" evidence="16">
    <location>
        <begin position="255"/>
        <end position="273"/>
    </location>
</feature>
<dbReference type="Gene3D" id="6.10.250.1630">
    <property type="match status" value="1"/>
</dbReference>
<dbReference type="AlphaFoldDB" id="A0A2K1QLX2"/>
<dbReference type="InterPro" id="IPR001357">
    <property type="entry name" value="BRCT_dom"/>
</dbReference>
<evidence type="ECO:0000256" key="9">
    <source>
        <dbReference type="ARBA" id="ARBA00022842"/>
    </source>
</evidence>
<dbReference type="FunFam" id="3.30.70.270:FF:000040">
    <property type="entry name" value="DNA repair protein REV1"/>
    <property type="match status" value="1"/>
</dbReference>
<dbReference type="Gene3D" id="3.30.1490.100">
    <property type="entry name" value="DNA polymerase, Y-family, little finger domain"/>
    <property type="match status" value="1"/>
</dbReference>
<dbReference type="Gene3D" id="1.10.150.20">
    <property type="entry name" value="5' to 3' exonuclease, C-terminal subdomain"/>
    <property type="match status" value="1"/>
</dbReference>
<dbReference type="FunFam" id="3.40.50.10190:FF:000011">
    <property type="entry name" value="DNA repair protein REV1"/>
    <property type="match status" value="1"/>
</dbReference>
<comment type="function">
    <text evidence="13">Deoxycytidyl transferase involved in DNA repair. Transfers a dCMP residue from dCTP to the 3'-end of a DNA primer in a template-dependent reaction. May assist in the first step in the bypass of abasic lesions by the insertion of a nucleotide opposite the lesion. Required for normal induction of mutations by physical and chemical agents. Involved in mitochondrial DNA mutagenesis.</text>
</comment>
<dbReference type="InParanoid" id="A0A2K1QLX2"/>
<comment type="caution">
    <text evidence="19">The sequence shown here is derived from an EMBL/GenBank/DDBJ whole genome shotgun (WGS) entry which is preliminary data.</text>
</comment>
<dbReference type="GO" id="GO:0042276">
    <property type="term" value="P:error-prone translesion synthesis"/>
    <property type="evidence" value="ECO:0007669"/>
    <property type="project" value="InterPro"/>
</dbReference>
<dbReference type="GO" id="GO:0070987">
    <property type="term" value="P:error-free translesion synthesis"/>
    <property type="evidence" value="ECO:0007669"/>
    <property type="project" value="TreeGrafter"/>
</dbReference>
<dbReference type="CDD" id="cd01701">
    <property type="entry name" value="PolY_Rev1"/>
    <property type="match status" value="1"/>
</dbReference>
<feature type="region of interest" description="Disordered" evidence="16">
    <location>
        <begin position="238"/>
        <end position="330"/>
    </location>
</feature>
<keyword evidence="10 14" id="KW-0238">DNA-binding</keyword>
<comment type="similarity">
    <text evidence="2 14">Belongs to the DNA polymerase type-Y family.</text>
</comment>
<evidence type="ECO:0000256" key="15">
    <source>
        <dbReference type="PIRSR" id="PIRSR036573-2"/>
    </source>
</evidence>
<dbReference type="FunCoup" id="A0A2K1QLX2">
    <property type="interactions" value="800"/>
</dbReference>
<protein>
    <recommendedName>
        <fullName evidence="3 14">DNA repair protein REV1</fullName>
        <ecNumber evidence="14">2.7.7.-</ecNumber>
    </recommendedName>
</protein>
<feature type="region of interest" description="Disordered" evidence="16">
    <location>
        <begin position="189"/>
        <end position="221"/>
    </location>
</feature>
<dbReference type="Pfam" id="PF11799">
    <property type="entry name" value="IMS_C"/>
    <property type="match status" value="1"/>
</dbReference>
<dbReference type="InterPro" id="IPR031991">
    <property type="entry name" value="Rev1_C"/>
</dbReference>
<dbReference type="GO" id="GO:0046872">
    <property type="term" value="F:metal ion binding"/>
    <property type="evidence" value="ECO:0007669"/>
    <property type="project" value="UniProtKB-KW"/>
</dbReference>
<dbReference type="Pfam" id="PF14377">
    <property type="entry name" value="UBM"/>
    <property type="match status" value="3"/>
</dbReference>
<dbReference type="Proteomes" id="UP000243797">
    <property type="component" value="Unassembled WGS sequence"/>
</dbReference>
<evidence type="ECO:0000256" key="5">
    <source>
        <dbReference type="ARBA" id="ARBA00022679"/>
    </source>
</evidence>
<dbReference type="Gene3D" id="6.10.250.1490">
    <property type="match status" value="1"/>
</dbReference>
<dbReference type="GO" id="GO:0003887">
    <property type="term" value="F:DNA-directed DNA polymerase activity"/>
    <property type="evidence" value="ECO:0007669"/>
    <property type="project" value="InterPro"/>
</dbReference>
<keyword evidence="7 15" id="KW-0479">Metal-binding</keyword>
<dbReference type="PROSITE" id="PS50172">
    <property type="entry name" value="BRCT"/>
    <property type="match status" value="1"/>
</dbReference>
<keyword evidence="12 14" id="KW-0539">Nucleus</keyword>
<dbReference type="InterPro" id="IPR036775">
    <property type="entry name" value="DNA_pol_Y-fam_lit_finger_sf"/>
</dbReference>
<dbReference type="PIRSF" id="PIRSF036573">
    <property type="entry name" value="REV1"/>
    <property type="match status" value="1"/>
</dbReference>
<keyword evidence="6 14" id="KW-0548">Nucleotidyltransferase</keyword>
<feature type="region of interest" description="Disordered" evidence="16">
    <location>
        <begin position="1"/>
        <end position="27"/>
    </location>
</feature>
<feature type="region of interest" description="Disordered" evidence="16">
    <location>
        <begin position="948"/>
        <end position="987"/>
    </location>
</feature>
<dbReference type="PANTHER" id="PTHR45990">
    <property type="entry name" value="DNA REPAIR PROTEIN REV1"/>
    <property type="match status" value="1"/>
</dbReference>
<dbReference type="InterPro" id="IPR038401">
    <property type="entry name" value="Rev1_C_sf"/>
</dbReference>
<evidence type="ECO:0000256" key="3">
    <source>
        <dbReference type="ARBA" id="ARBA00020399"/>
    </source>
</evidence>
<dbReference type="SUPFAM" id="SSF56672">
    <property type="entry name" value="DNA/RNA polymerases"/>
    <property type="match status" value="1"/>
</dbReference>
<dbReference type="Gene3D" id="1.20.58.1280">
    <property type="entry name" value="DNA repair protein Rev1, C-terminal domain"/>
    <property type="match status" value="1"/>
</dbReference>
<feature type="binding site" evidence="15">
    <location>
        <position position="507"/>
    </location>
    <ligand>
        <name>Mg(2+)</name>
        <dbReference type="ChEBI" id="CHEBI:18420"/>
        <label>1</label>
    </ligand>
</feature>
<feature type="compositionally biased region" description="Basic and acidic residues" evidence="16">
    <location>
        <begin position="1"/>
        <end position="23"/>
    </location>
</feature>
<dbReference type="InterPro" id="IPR043128">
    <property type="entry name" value="Rev_trsase/Diguanyl_cyclase"/>
</dbReference>
<dbReference type="Pfam" id="PF16727">
    <property type="entry name" value="REV1_C"/>
    <property type="match status" value="1"/>
</dbReference>
<dbReference type="InterPro" id="IPR025527">
    <property type="entry name" value="HUWE1/Rev1_UBM"/>
</dbReference>
<dbReference type="Gene3D" id="3.40.1170.60">
    <property type="match status" value="1"/>
</dbReference>
<dbReference type="InterPro" id="IPR012112">
    <property type="entry name" value="REV1"/>
</dbReference>
<feature type="binding site" evidence="15">
    <location>
        <position position="506"/>
    </location>
    <ligand>
        <name>Mg(2+)</name>
        <dbReference type="ChEBI" id="CHEBI:18420"/>
        <label>1</label>
    </ligand>
</feature>
<dbReference type="GO" id="GO:0003684">
    <property type="term" value="F:damaged DNA binding"/>
    <property type="evidence" value="ECO:0007669"/>
    <property type="project" value="UniProtKB-UniRule"/>
</dbReference>
<keyword evidence="4 14" id="KW-0237">DNA synthesis</keyword>
<keyword evidence="11 14" id="KW-0234">DNA repair</keyword>
<dbReference type="GO" id="GO:0005634">
    <property type="term" value="C:nucleus"/>
    <property type="evidence" value="ECO:0007669"/>
    <property type="project" value="UniProtKB-SubCell"/>
</dbReference>
<evidence type="ECO:0000256" key="8">
    <source>
        <dbReference type="ARBA" id="ARBA00022763"/>
    </source>
</evidence>
<evidence type="ECO:0000256" key="4">
    <source>
        <dbReference type="ARBA" id="ARBA00022634"/>
    </source>
</evidence>
<reference evidence="19 20" key="1">
    <citation type="submission" date="2017-06" db="EMBL/GenBank/DDBJ databases">
        <title>Draft genome sequence of a variant of Elsinoe murrayae.</title>
        <authorList>
            <person name="Cheng Q."/>
        </authorList>
    </citation>
    <scope>NUCLEOTIDE SEQUENCE [LARGE SCALE GENOMIC DNA]</scope>
    <source>
        <strain evidence="19 20">CQ-2017a</strain>
    </source>
</reference>
<feature type="compositionally biased region" description="Polar residues" evidence="16">
    <location>
        <begin position="304"/>
        <end position="324"/>
    </location>
</feature>
<feature type="compositionally biased region" description="Basic and acidic residues" evidence="16">
    <location>
        <begin position="239"/>
        <end position="254"/>
    </location>
</feature>
<feature type="domain" description="UmuC" evidence="18">
    <location>
        <begin position="407"/>
        <end position="605"/>
    </location>
</feature>
<accession>A0A2K1QLX2</accession>
<dbReference type="Pfam" id="PF00817">
    <property type="entry name" value="IMS"/>
    <property type="match status" value="1"/>
</dbReference>
<evidence type="ECO:0000256" key="11">
    <source>
        <dbReference type="ARBA" id="ARBA00023204"/>
    </source>
</evidence>
<dbReference type="OrthoDB" id="427711at2759"/>
<dbReference type="Pfam" id="PF21999">
    <property type="entry name" value="IMS_HHH_1"/>
    <property type="match status" value="1"/>
</dbReference>
<evidence type="ECO:0000256" key="7">
    <source>
        <dbReference type="ARBA" id="ARBA00022723"/>
    </source>
</evidence>
<evidence type="ECO:0000313" key="20">
    <source>
        <dbReference type="Proteomes" id="UP000243797"/>
    </source>
</evidence>
<dbReference type="FunFam" id="3.30.1490.100:FF:000001">
    <property type="entry name" value="DNA repair protein REV1"/>
    <property type="match status" value="1"/>
</dbReference>
<dbReference type="SUPFAM" id="SSF100879">
    <property type="entry name" value="Lesion bypass DNA polymerase (Y-family), little finger domain"/>
    <property type="match status" value="1"/>
</dbReference>
<name>A0A2K1QLX2_9PEZI</name>
<dbReference type="InterPro" id="IPR017961">
    <property type="entry name" value="DNA_pol_Y-fam_little_finger"/>
</dbReference>
<comment type="subcellular location">
    <subcellularLocation>
        <location evidence="1 14">Nucleus</location>
    </subcellularLocation>
</comment>
<comment type="cofactor">
    <cofactor evidence="15">
        <name>Mg(2+)</name>
        <dbReference type="ChEBI" id="CHEBI:18420"/>
    </cofactor>
    <text evidence="15">Binds 2 magnesium ions.</text>
</comment>
<evidence type="ECO:0000259" key="18">
    <source>
        <dbReference type="PROSITE" id="PS50173"/>
    </source>
</evidence>
<evidence type="ECO:0000256" key="10">
    <source>
        <dbReference type="ARBA" id="ARBA00023125"/>
    </source>
</evidence>
<evidence type="ECO:0000256" key="12">
    <source>
        <dbReference type="ARBA" id="ARBA00023242"/>
    </source>
</evidence>
<dbReference type="PROSITE" id="PS50173">
    <property type="entry name" value="UMUC"/>
    <property type="match status" value="1"/>
</dbReference>